<dbReference type="KEGG" id="dzi:111289743"/>
<evidence type="ECO:0000259" key="6">
    <source>
        <dbReference type="SMART" id="SM01155"/>
    </source>
</evidence>
<feature type="region of interest" description="Disordered" evidence="5">
    <location>
        <begin position="123"/>
        <end position="146"/>
    </location>
</feature>
<name>A0A6P5Y8R7_DURZI</name>
<dbReference type="PANTHER" id="PTHR32035:SF3">
    <property type="entry name" value="SMALL RIBOSOMAL SUBUNIT PROTEIN MS38"/>
    <property type="match status" value="1"/>
</dbReference>
<organism evidence="7 8">
    <name type="scientific">Durio zibethinus</name>
    <name type="common">Durian</name>
    <dbReference type="NCBI Taxonomy" id="66656"/>
    <lineage>
        <taxon>Eukaryota</taxon>
        <taxon>Viridiplantae</taxon>
        <taxon>Streptophyta</taxon>
        <taxon>Embryophyta</taxon>
        <taxon>Tracheophyta</taxon>
        <taxon>Spermatophyta</taxon>
        <taxon>Magnoliopsida</taxon>
        <taxon>eudicotyledons</taxon>
        <taxon>Gunneridae</taxon>
        <taxon>Pentapetalae</taxon>
        <taxon>rosids</taxon>
        <taxon>malvids</taxon>
        <taxon>Malvales</taxon>
        <taxon>Malvaceae</taxon>
        <taxon>Helicteroideae</taxon>
        <taxon>Durio</taxon>
    </lineage>
</organism>
<dbReference type="Proteomes" id="UP000515121">
    <property type="component" value="Unplaced"/>
</dbReference>
<dbReference type="SMART" id="SM01155">
    <property type="entry name" value="DUF1713"/>
    <property type="match status" value="1"/>
</dbReference>
<feature type="domain" description="Ribosomal protein mS38 C-terminal" evidence="6">
    <location>
        <begin position="118"/>
        <end position="145"/>
    </location>
</feature>
<accession>A0A6P5Y8R7</accession>
<dbReference type="Pfam" id="PF08213">
    <property type="entry name" value="COX24_C"/>
    <property type="match status" value="1"/>
</dbReference>
<evidence type="ECO:0000256" key="1">
    <source>
        <dbReference type="ARBA" id="ARBA00004173"/>
    </source>
</evidence>
<dbReference type="RefSeq" id="XP_022736755.1">
    <property type="nucleotide sequence ID" value="XM_022881020.1"/>
</dbReference>
<evidence type="ECO:0000313" key="8">
    <source>
        <dbReference type="RefSeq" id="XP_022736755.1"/>
    </source>
</evidence>
<reference evidence="8" key="1">
    <citation type="submission" date="2025-08" db="UniProtKB">
        <authorList>
            <consortium name="RefSeq"/>
        </authorList>
    </citation>
    <scope>IDENTIFICATION</scope>
    <source>
        <tissue evidence="8">Fruit stalk</tissue>
    </source>
</reference>
<dbReference type="GeneID" id="111289743"/>
<comment type="similarity">
    <text evidence="3">Belongs to the mitochondrion-specific ribosomal protein mS38 family.</text>
</comment>
<dbReference type="AlphaFoldDB" id="A0A6P5Y8R7"/>
<evidence type="ECO:0000256" key="3">
    <source>
        <dbReference type="ARBA" id="ARBA00035647"/>
    </source>
</evidence>
<keyword evidence="7" id="KW-1185">Reference proteome</keyword>
<evidence type="ECO:0000256" key="2">
    <source>
        <dbReference type="ARBA" id="ARBA00023128"/>
    </source>
</evidence>
<evidence type="ECO:0000256" key="4">
    <source>
        <dbReference type="ARBA" id="ARBA00035682"/>
    </source>
</evidence>
<gene>
    <name evidence="8" type="primary">LOC111289743</name>
</gene>
<sequence length="146" mass="16990">MANLMNKLFKNKSTHRFIISLKTPRHHQQLPKLSPSLIPQQTHYFSLTKSEFLTNPNFFLNPKSSDNGKTTEPLKFYPNFPFGFLLNPISSTGFEPVEAVEVEEGAAEAEDDDAVKVWADSVKKKRKKKMNKHKYKKLRKRLRRKT</sequence>
<protein>
    <recommendedName>
        <fullName evidence="4">Small ribosomal subunit protein mS38</fullName>
    </recommendedName>
</protein>
<dbReference type="PANTHER" id="PTHR32035">
    <property type="entry name" value="AURORA KINASE A-INTERACTING PROTEIN"/>
    <property type="match status" value="1"/>
</dbReference>
<dbReference type="GO" id="GO:0005739">
    <property type="term" value="C:mitochondrion"/>
    <property type="evidence" value="ECO:0007669"/>
    <property type="project" value="UniProtKB-SubCell"/>
</dbReference>
<dbReference type="OrthoDB" id="1932216at2759"/>
<keyword evidence="2" id="KW-0496">Mitochondrion</keyword>
<proteinExistence type="inferred from homology"/>
<evidence type="ECO:0000313" key="7">
    <source>
        <dbReference type="Proteomes" id="UP000515121"/>
    </source>
</evidence>
<dbReference type="InterPro" id="IPR013177">
    <property type="entry name" value="Ribosomal_mS38_C"/>
</dbReference>
<comment type="subcellular location">
    <subcellularLocation>
        <location evidence="1">Mitochondrion</location>
    </subcellularLocation>
</comment>
<evidence type="ECO:0000256" key="5">
    <source>
        <dbReference type="SAM" id="MobiDB-lite"/>
    </source>
</evidence>